<keyword evidence="1" id="KW-0449">Lipoprotein</keyword>
<keyword evidence="2" id="KW-1185">Reference proteome</keyword>
<evidence type="ECO:0000313" key="1">
    <source>
        <dbReference type="EMBL" id="AKV01326.1"/>
    </source>
</evidence>
<dbReference type="KEGG" id="llu:AKJ09_07989"/>
<dbReference type="Proteomes" id="UP000064967">
    <property type="component" value="Chromosome"/>
</dbReference>
<gene>
    <name evidence="1" type="ORF">AKJ09_07989</name>
</gene>
<dbReference type="InterPro" id="IPR009078">
    <property type="entry name" value="Ferritin-like_SF"/>
</dbReference>
<accession>A0A0K1Q671</accession>
<organism evidence="1 2">
    <name type="scientific">Labilithrix luteola</name>
    <dbReference type="NCBI Taxonomy" id="1391654"/>
    <lineage>
        <taxon>Bacteria</taxon>
        <taxon>Pseudomonadati</taxon>
        <taxon>Myxococcota</taxon>
        <taxon>Polyangia</taxon>
        <taxon>Polyangiales</taxon>
        <taxon>Labilitrichaceae</taxon>
        <taxon>Labilithrix</taxon>
    </lineage>
</organism>
<name>A0A0K1Q671_9BACT</name>
<proteinExistence type="predicted"/>
<dbReference type="CDD" id="cd00657">
    <property type="entry name" value="Ferritin_like"/>
    <property type="match status" value="1"/>
</dbReference>
<evidence type="ECO:0000313" key="2">
    <source>
        <dbReference type="Proteomes" id="UP000064967"/>
    </source>
</evidence>
<dbReference type="OrthoDB" id="5497493at2"/>
<sequence length="427" mass="45861">MAAFADEATFACNAPLADILTNLTPKTSIDYIELRTQTLDYSKSPVALSAPTKVASAGTPCKTAADPTQCITALGNAVLPDNPDSVDAGWIPGGNPSYAKPPNSPSTCCINARAFLVVTTGDTVSPLYTTEDVARVFAPIDTLEEARLLASTRTMLVDCAPGIYRAGWKKNEDGSWELLVTFDACASHNRRRVHITVDGTVTVVAHEYQALGTCGRRPAGLLEARQSTASAVAAFVASSAHLEAASVHAFRRLERELVSHDAPPNLVRRARQARRDEIRHARDMSQLAHNLGADVPAVEVTDVGARDLVSIAVENVVEGCTLETYGAIVAAFQAERSAPEHRRLLREIAGDEIRHAELAHDVAAWLDTRLTDEERALVEAARAEALQSLRARLDVEPSSELVTKLGIPTRAEAADLLTGFESRLAMN</sequence>
<dbReference type="EMBL" id="CP012333">
    <property type="protein sequence ID" value="AKV01326.1"/>
    <property type="molecule type" value="Genomic_DNA"/>
</dbReference>
<protein>
    <submittedName>
        <fullName evidence="1">Putative lipoprotein</fullName>
    </submittedName>
</protein>
<dbReference type="SUPFAM" id="SSF47240">
    <property type="entry name" value="Ferritin-like"/>
    <property type="match status" value="1"/>
</dbReference>
<dbReference type="PATRIC" id="fig|1391654.3.peg.8100"/>
<reference evidence="1 2" key="1">
    <citation type="submission" date="2015-08" db="EMBL/GenBank/DDBJ databases">
        <authorList>
            <person name="Babu N.S."/>
            <person name="Beckwith C.J."/>
            <person name="Beseler K.G."/>
            <person name="Brison A."/>
            <person name="Carone J.V."/>
            <person name="Caskin T.P."/>
            <person name="Diamond M."/>
            <person name="Durham M.E."/>
            <person name="Foxe J.M."/>
            <person name="Go M."/>
            <person name="Henderson B.A."/>
            <person name="Jones I.B."/>
            <person name="McGettigan J.A."/>
            <person name="Micheletti S.J."/>
            <person name="Nasrallah M.E."/>
            <person name="Ortiz D."/>
            <person name="Piller C.R."/>
            <person name="Privatt S.R."/>
            <person name="Schneider S.L."/>
            <person name="Sharp S."/>
            <person name="Smith T.C."/>
            <person name="Stanton J.D."/>
            <person name="Ullery H.E."/>
            <person name="Wilson R.J."/>
            <person name="Serrano M.G."/>
            <person name="Buck G."/>
            <person name="Lee V."/>
            <person name="Wang Y."/>
            <person name="Carvalho R."/>
            <person name="Voegtly L."/>
            <person name="Shi R."/>
            <person name="Duckworth R."/>
            <person name="Johnson A."/>
            <person name="Loviza R."/>
            <person name="Walstead R."/>
            <person name="Shah Z."/>
            <person name="Kiflezghi M."/>
            <person name="Wade K."/>
            <person name="Ball S.L."/>
            <person name="Bradley K.W."/>
            <person name="Asai D.J."/>
            <person name="Bowman C.A."/>
            <person name="Russell D.A."/>
            <person name="Pope W.H."/>
            <person name="Jacobs-Sera D."/>
            <person name="Hendrix R.W."/>
            <person name="Hatfull G.F."/>
        </authorList>
    </citation>
    <scope>NUCLEOTIDE SEQUENCE [LARGE SCALE GENOMIC DNA]</scope>
    <source>
        <strain evidence="1 2">DSM 27648</strain>
    </source>
</reference>
<dbReference type="AlphaFoldDB" id="A0A0K1Q671"/>
<dbReference type="RefSeq" id="WP_146652449.1">
    <property type="nucleotide sequence ID" value="NZ_CP012333.1"/>
</dbReference>